<reference evidence="2" key="2">
    <citation type="submission" date="2023-05" db="EMBL/GenBank/DDBJ databases">
        <authorList>
            <person name="Schelkunov M.I."/>
        </authorList>
    </citation>
    <scope>NUCLEOTIDE SEQUENCE</scope>
    <source>
        <strain evidence="2">Hsosn_3</strain>
        <tissue evidence="2">Leaf</tissue>
    </source>
</reference>
<feature type="signal peptide" evidence="1">
    <location>
        <begin position="1"/>
        <end position="24"/>
    </location>
</feature>
<reference evidence="2" key="1">
    <citation type="submission" date="2023-02" db="EMBL/GenBank/DDBJ databases">
        <title>Genome of toxic invasive species Heracleum sosnowskyi carries increased number of genes despite the absence of recent whole-genome duplications.</title>
        <authorList>
            <person name="Schelkunov M."/>
            <person name="Shtratnikova V."/>
            <person name="Makarenko M."/>
            <person name="Klepikova A."/>
            <person name="Omelchenko D."/>
            <person name="Novikova G."/>
            <person name="Obukhova E."/>
            <person name="Bogdanov V."/>
            <person name="Penin A."/>
            <person name="Logacheva M."/>
        </authorList>
    </citation>
    <scope>NUCLEOTIDE SEQUENCE</scope>
    <source>
        <strain evidence="2">Hsosn_3</strain>
        <tissue evidence="2">Leaf</tissue>
    </source>
</reference>
<sequence>MKLNIFLMLGLLLSLVILVSSIDAAVTPKHEKKGDHEATKPDQYGYGPGYGYGDYGPGYGGYGPGYGGYGPGYGGYGPGYGGGGWGGRRCWYGCCGRSFWGGGCRSCCRSGQEAQAYNLKMANADEANP</sequence>
<evidence type="ECO:0000256" key="1">
    <source>
        <dbReference type="SAM" id="SignalP"/>
    </source>
</evidence>
<dbReference type="EMBL" id="JAUIZM010000012">
    <property type="protein sequence ID" value="KAK1353680.1"/>
    <property type="molecule type" value="Genomic_DNA"/>
</dbReference>
<proteinExistence type="predicted"/>
<dbReference type="Pfam" id="PF07172">
    <property type="entry name" value="GRP"/>
    <property type="match status" value="1"/>
</dbReference>
<organism evidence="2 3">
    <name type="scientific">Heracleum sosnowskyi</name>
    <dbReference type="NCBI Taxonomy" id="360622"/>
    <lineage>
        <taxon>Eukaryota</taxon>
        <taxon>Viridiplantae</taxon>
        <taxon>Streptophyta</taxon>
        <taxon>Embryophyta</taxon>
        <taxon>Tracheophyta</taxon>
        <taxon>Spermatophyta</taxon>
        <taxon>Magnoliopsida</taxon>
        <taxon>eudicotyledons</taxon>
        <taxon>Gunneridae</taxon>
        <taxon>Pentapetalae</taxon>
        <taxon>asterids</taxon>
        <taxon>campanulids</taxon>
        <taxon>Apiales</taxon>
        <taxon>Apiaceae</taxon>
        <taxon>Apioideae</taxon>
        <taxon>apioid superclade</taxon>
        <taxon>Tordylieae</taxon>
        <taxon>Tordyliinae</taxon>
        <taxon>Heracleum</taxon>
    </lineage>
</organism>
<evidence type="ECO:0000313" key="3">
    <source>
        <dbReference type="Proteomes" id="UP001237642"/>
    </source>
</evidence>
<dbReference type="PANTHER" id="PTHR37389">
    <property type="entry name" value="NODULIN-24"/>
    <property type="match status" value="1"/>
</dbReference>
<protein>
    <submittedName>
        <fullName evidence="2">Glycine-rich RNA-binding protein 1-like</fullName>
    </submittedName>
</protein>
<accession>A0AAD8GT43</accession>
<feature type="chain" id="PRO_5042290153" evidence="1">
    <location>
        <begin position="25"/>
        <end position="129"/>
    </location>
</feature>
<dbReference type="InterPro" id="IPR010800">
    <property type="entry name" value="GRP"/>
</dbReference>
<dbReference type="PANTHER" id="PTHR37389:SF16">
    <property type="entry name" value="GLYCINE-RICH CELL WALL STRUCTURAL PROTEIN"/>
    <property type="match status" value="1"/>
</dbReference>
<name>A0AAD8GT43_9APIA</name>
<dbReference type="AlphaFoldDB" id="A0AAD8GT43"/>
<comment type="caution">
    <text evidence="2">The sequence shown here is derived from an EMBL/GenBank/DDBJ whole genome shotgun (WGS) entry which is preliminary data.</text>
</comment>
<keyword evidence="1" id="KW-0732">Signal</keyword>
<gene>
    <name evidence="2" type="ORF">POM88_052045</name>
</gene>
<dbReference type="Proteomes" id="UP001237642">
    <property type="component" value="Unassembled WGS sequence"/>
</dbReference>
<evidence type="ECO:0000313" key="2">
    <source>
        <dbReference type="EMBL" id="KAK1353680.1"/>
    </source>
</evidence>
<keyword evidence="3" id="KW-1185">Reference proteome</keyword>